<dbReference type="PANTHER" id="PTHR11712:SF336">
    <property type="entry name" value="3-OXOACYL-[ACYL-CARRIER-PROTEIN] SYNTHASE, MITOCHONDRIAL"/>
    <property type="match status" value="1"/>
</dbReference>
<evidence type="ECO:0000313" key="6">
    <source>
        <dbReference type="Proteomes" id="UP001500908"/>
    </source>
</evidence>
<dbReference type="InterPro" id="IPR014031">
    <property type="entry name" value="Ketoacyl_synth_C"/>
</dbReference>
<dbReference type="PANTHER" id="PTHR11712">
    <property type="entry name" value="POLYKETIDE SYNTHASE-RELATED"/>
    <property type="match status" value="1"/>
</dbReference>
<comment type="caution">
    <text evidence="5">The sequence shown here is derived from an EMBL/GenBank/DDBJ whole genome shotgun (WGS) entry which is preliminary data.</text>
</comment>
<dbReference type="RefSeq" id="WP_344974018.1">
    <property type="nucleotide sequence ID" value="NZ_BAABDD010000021.1"/>
</dbReference>
<proteinExistence type="inferred from homology"/>
<name>A0ABP7GA46_9ACTN</name>
<dbReference type="InterPro" id="IPR000794">
    <property type="entry name" value="Beta-ketoacyl_synthase"/>
</dbReference>
<keyword evidence="2 3" id="KW-0808">Transferase</keyword>
<keyword evidence="6" id="KW-1185">Reference proteome</keyword>
<evidence type="ECO:0000259" key="4">
    <source>
        <dbReference type="PROSITE" id="PS52004"/>
    </source>
</evidence>
<protein>
    <recommendedName>
        <fullName evidence="4">Ketosynthase family 3 (KS3) domain-containing protein</fullName>
    </recommendedName>
</protein>
<evidence type="ECO:0000256" key="2">
    <source>
        <dbReference type="ARBA" id="ARBA00022679"/>
    </source>
</evidence>
<dbReference type="SMART" id="SM00825">
    <property type="entry name" value="PKS_KS"/>
    <property type="match status" value="1"/>
</dbReference>
<reference evidence="6" key="1">
    <citation type="journal article" date="2019" name="Int. J. Syst. Evol. Microbiol.">
        <title>The Global Catalogue of Microorganisms (GCM) 10K type strain sequencing project: providing services to taxonomists for standard genome sequencing and annotation.</title>
        <authorList>
            <consortium name="The Broad Institute Genomics Platform"/>
            <consortium name="The Broad Institute Genome Sequencing Center for Infectious Disease"/>
            <person name="Wu L."/>
            <person name="Ma J."/>
        </authorList>
    </citation>
    <scope>NUCLEOTIDE SEQUENCE [LARGE SCALE GENOMIC DNA]</scope>
    <source>
        <strain evidence="6">JCM 17137</strain>
    </source>
</reference>
<feature type="domain" description="Ketosynthase family 3 (KS3)" evidence="4">
    <location>
        <begin position="13"/>
        <end position="419"/>
    </location>
</feature>
<evidence type="ECO:0000256" key="1">
    <source>
        <dbReference type="ARBA" id="ARBA00008467"/>
    </source>
</evidence>
<dbReference type="Gene3D" id="3.40.47.10">
    <property type="match status" value="2"/>
</dbReference>
<evidence type="ECO:0000256" key="3">
    <source>
        <dbReference type="RuleBase" id="RU003694"/>
    </source>
</evidence>
<evidence type="ECO:0000313" key="5">
    <source>
        <dbReference type="EMBL" id="GAA3755632.1"/>
    </source>
</evidence>
<comment type="similarity">
    <text evidence="1 3">Belongs to the thiolase-like superfamily. Beta-ketoacyl-ACP synthases family.</text>
</comment>
<dbReference type="InterPro" id="IPR020841">
    <property type="entry name" value="PKS_Beta-ketoAc_synthase_dom"/>
</dbReference>
<dbReference type="InterPro" id="IPR014030">
    <property type="entry name" value="Ketoacyl_synth_N"/>
</dbReference>
<dbReference type="PROSITE" id="PS52004">
    <property type="entry name" value="KS3_2"/>
    <property type="match status" value="1"/>
</dbReference>
<sequence>MRPRDGARRRPDHERVLVTSASVLSPLAEELDGFTEALLQGRSGVCLAEEKTPAAWLHGFTLDGWCARNLADDPAGATGLRATAGRAAPPAQTAACVAVQALRAAGLTAGPRTGVLVAGSNLALDHQARTVRGFQRRPGALRASYALTHLDIDTVGTVSEVTGACAEGWTVGGGSASGSLAVIQAARMLASGWVDHCLVVAPMAELSDTEREAFRRAGAMSSGDGSRAPHEVCRPFDADRSGFVYGQAAAALVMERADTARGRDAPVLAEVLGCGQRLDAKRGTEPSSTGQVAAIRAALADAGCAPEEVDYINAHATGSVLGDEIEAQSLRTVFGTATPPVNSTKPLVGHCLSAAGAVEIVATMAQMRAGACHPNPNLDSPIDDRLGLVGRTAVEHRIRTALSSSFAFGGINASVLIRAA</sequence>
<accession>A0ABP7GA46</accession>
<dbReference type="Pfam" id="PF02801">
    <property type="entry name" value="Ketoacyl-synt_C"/>
    <property type="match status" value="1"/>
</dbReference>
<dbReference type="SUPFAM" id="SSF53901">
    <property type="entry name" value="Thiolase-like"/>
    <property type="match status" value="2"/>
</dbReference>
<dbReference type="InterPro" id="IPR016039">
    <property type="entry name" value="Thiolase-like"/>
</dbReference>
<organism evidence="5 6">
    <name type="scientific">Salinactinospora qingdaonensis</name>
    <dbReference type="NCBI Taxonomy" id="702744"/>
    <lineage>
        <taxon>Bacteria</taxon>
        <taxon>Bacillati</taxon>
        <taxon>Actinomycetota</taxon>
        <taxon>Actinomycetes</taxon>
        <taxon>Streptosporangiales</taxon>
        <taxon>Nocardiopsidaceae</taxon>
        <taxon>Salinactinospora</taxon>
    </lineage>
</organism>
<dbReference type="EMBL" id="BAABDD010000021">
    <property type="protein sequence ID" value="GAA3755632.1"/>
    <property type="molecule type" value="Genomic_DNA"/>
</dbReference>
<dbReference type="Proteomes" id="UP001500908">
    <property type="component" value="Unassembled WGS sequence"/>
</dbReference>
<dbReference type="Pfam" id="PF00109">
    <property type="entry name" value="ketoacyl-synt"/>
    <property type="match status" value="1"/>
</dbReference>
<gene>
    <name evidence="5" type="ORF">GCM10022402_37770</name>
</gene>